<dbReference type="SUPFAM" id="SSF55811">
    <property type="entry name" value="Nudix"/>
    <property type="match status" value="1"/>
</dbReference>
<dbReference type="KEGG" id="clia:C3E79_10685"/>
<dbReference type="Gene3D" id="3.40.50.450">
    <property type="match status" value="1"/>
</dbReference>
<keyword evidence="4" id="KW-1185">Reference proteome</keyword>
<sequence length="326" mass="34922">MTLPAPIRVAALVIRDDAGRVLCVRKVGSPRFQLPGGKPEGGESAAAAAVRETEEEVRLTLTPDELGYLGVFTAEASNEPGFQVTATVFIRRQSGTNAYVDPVASAEIDEVAWIDPLDPGSRPLAPLLEHEVFPALREREISAIAVFAGANTGSNPANLRLADDLGAALARRGITLVYGGSRLGVMGRVAEATTSAGGRAVGVLTNHLANHELRYEGLYQLEMVETMAQRKQRMAELSCATIALPGGTGTLDELFDQWTTQQLGYHSAPIGLLGVEFWAPFVAMIDHMVAQGFIRPADRASLVLSDDADALIDGLRSWVPPIPRWM</sequence>
<organism evidence="3 4">
    <name type="scientific">Corynebacterium liangguodongii</name>
    <dbReference type="NCBI Taxonomy" id="2079535"/>
    <lineage>
        <taxon>Bacteria</taxon>
        <taxon>Bacillati</taxon>
        <taxon>Actinomycetota</taxon>
        <taxon>Actinomycetes</taxon>
        <taxon>Mycobacteriales</taxon>
        <taxon>Corynebacteriaceae</taxon>
        <taxon>Corynebacterium</taxon>
    </lineage>
</organism>
<keyword evidence="2" id="KW-0378">Hydrolase</keyword>
<proteinExistence type="inferred from homology"/>
<comment type="similarity">
    <text evidence="1">Belongs to the LOG family.</text>
</comment>
<dbReference type="OrthoDB" id="9801098at2"/>
<dbReference type="PROSITE" id="PS00893">
    <property type="entry name" value="NUDIX_BOX"/>
    <property type="match status" value="1"/>
</dbReference>
<dbReference type="Pfam" id="PF03641">
    <property type="entry name" value="Lysine_decarbox"/>
    <property type="match status" value="1"/>
</dbReference>
<evidence type="ECO:0000313" key="3">
    <source>
        <dbReference type="EMBL" id="AWB84879.1"/>
    </source>
</evidence>
<dbReference type="PROSITE" id="PS51462">
    <property type="entry name" value="NUDIX"/>
    <property type="match status" value="1"/>
</dbReference>
<dbReference type="Gene3D" id="3.90.79.10">
    <property type="entry name" value="Nucleoside Triphosphate Pyrophosphohydrolase"/>
    <property type="match status" value="1"/>
</dbReference>
<dbReference type="EMBL" id="CP026948">
    <property type="protein sequence ID" value="AWB84879.1"/>
    <property type="molecule type" value="Genomic_DNA"/>
</dbReference>
<dbReference type="NCBIfam" id="TIGR00730">
    <property type="entry name" value="Rossman fold protein, TIGR00730 family"/>
    <property type="match status" value="1"/>
</dbReference>
<dbReference type="CDD" id="cd04690">
    <property type="entry name" value="NUDIX_Hydrolase"/>
    <property type="match status" value="1"/>
</dbReference>
<dbReference type="PANTHER" id="PTHR31223:SF70">
    <property type="entry name" value="LOG FAMILY PROTEIN YJL055W"/>
    <property type="match status" value="1"/>
</dbReference>
<dbReference type="InterPro" id="IPR015797">
    <property type="entry name" value="NUDIX_hydrolase-like_dom_sf"/>
</dbReference>
<dbReference type="AlphaFoldDB" id="A0A2S0WGI2"/>
<gene>
    <name evidence="3" type="ORF">C3E79_10685</name>
</gene>
<accession>A0A2S0WGI2</accession>
<dbReference type="RefSeq" id="WP_108404887.1">
    <property type="nucleotide sequence ID" value="NZ_CP026948.1"/>
</dbReference>
<dbReference type="Pfam" id="PF00293">
    <property type="entry name" value="NUDIX"/>
    <property type="match status" value="1"/>
</dbReference>
<dbReference type="GO" id="GO:0016799">
    <property type="term" value="F:hydrolase activity, hydrolyzing N-glycosyl compounds"/>
    <property type="evidence" value="ECO:0007669"/>
    <property type="project" value="TreeGrafter"/>
</dbReference>
<protein>
    <submittedName>
        <fullName evidence="3">TIGR00730 family Rossman fold protein</fullName>
    </submittedName>
</protein>
<dbReference type="GO" id="GO:0005829">
    <property type="term" value="C:cytosol"/>
    <property type="evidence" value="ECO:0007669"/>
    <property type="project" value="TreeGrafter"/>
</dbReference>
<dbReference type="GO" id="GO:0009691">
    <property type="term" value="P:cytokinin biosynthetic process"/>
    <property type="evidence" value="ECO:0007669"/>
    <property type="project" value="InterPro"/>
</dbReference>
<dbReference type="InterPro" id="IPR031100">
    <property type="entry name" value="LOG_fam"/>
</dbReference>
<dbReference type="Proteomes" id="UP000244754">
    <property type="component" value="Chromosome"/>
</dbReference>
<reference evidence="4" key="1">
    <citation type="submission" date="2018-01" db="EMBL/GenBank/DDBJ databases">
        <authorList>
            <person name="Li J."/>
        </authorList>
    </citation>
    <scope>NUCLEOTIDE SEQUENCE [LARGE SCALE GENOMIC DNA]</scope>
    <source>
        <strain evidence="4">2184</strain>
    </source>
</reference>
<evidence type="ECO:0000256" key="2">
    <source>
        <dbReference type="ARBA" id="ARBA00022801"/>
    </source>
</evidence>
<evidence type="ECO:0000256" key="1">
    <source>
        <dbReference type="ARBA" id="ARBA00006763"/>
    </source>
</evidence>
<dbReference type="PANTHER" id="PTHR31223">
    <property type="entry name" value="LOG FAMILY PROTEIN YJL055W"/>
    <property type="match status" value="1"/>
</dbReference>
<name>A0A2S0WGI2_9CORY</name>
<dbReference type="InterPro" id="IPR005269">
    <property type="entry name" value="LOG"/>
</dbReference>
<dbReference type="SUPFAM" id="SSF102405">
    <property type="entry name" value="MCP/YpsA-like"/>
    <property type="match status" value="1"/>
</dbReference>
<dbReference type="InterPro" id="IPR000086">
    <property type="entry name" value="NUDIX_hydrolase_dom"/>
</dbReference>
<evidence type="ECO:0000313" key="4">
    <source>
        <dbReference type="Proteomes" id="UP000244754"/>
    </source>
</evidence>
<dbReference type="InterPro" id="IPR020084">
    <property type="entry name" value="NUDIX_hydrolase_CS"/>
</dbReference>